<comment type="caution">
    <text evidence="4">The sequence shown here is derived from an EMBL/GenBank/DDBJ whole genome shotgun (WGS) entry which is preliminary data.</text>
</comment>
<feature type="transmembrane region" description="Helical" evidence="2">
    <location>
        <begin position="330"/>
        <end position="351"/>
    </location>
</feature>
<feature type="region of interest" description="Disordered" evidence="1">
    <location>
        <begin position="25"/>
        <end position="50"/>
    </location>
</feature>
<keyword evidence="2" id="KW-1133">Transmembrane helix</keyword>
<dbReference type="Proteomes" id="UP000308199">
    <property type="component" value="Unassembled WGS sequence"/>
</dbReference>
<organism evidence="4 5">
    <name type="scientific">Phellinidium pouzarii</name>
    <dbReference type="NCBI Taxonomy" id="167371"/>
    <lineage>
        <taxon>Eukaryota</taxon>
        <taxon>Fungi</taxon>
        <taxon>Dikarya</taxon>
        <taxon>Basidiomycota</taxon>
        <taxon>Agaricomycotina</taxon>
        <taxon>Agaricomycetes</taxon>
        <taxon>Hymenochaetales</taxon>
        <taxon>Hymenochaetaceae</taxon>
        <taxon>Phellinidium</taxon>
    </lineage>
</organism>
<name>A0A4S4LCD6_9AGAM</name>
<accession>A0A4S4LCD6</accession>
<keyword evidence="5" id="KW-1185">Reference proteome</keyword>
<feature type="compositionally biased region" description="Acidic residues" evidence="1">
    <location>
        <begin position="116"/>
        <end position="126"/>
    </location>
</feature>
<gene>
    <name evidence="4" type="ORF">EW145_g2034</name>
</gene>
<dbReference type="PANTHER" id="PTHR28136">
    <property type="entry name" value="NUCLEUS EXPORT PROTEIN BRR6"/>
    <property type="match status" value="1"/>
</dbReference>
<feature type="compositionally biased region" description="Polar residues" evidence="1">
    <location>
        <begin position="194"/>
        <end position="203"/>
    </location>
</feature>
<evidence type="ECO:0000313" key="5">
    <source>
        <dbReference type="Proteomes" id="UP000308199"/>
    </source>
</evidence>
<sequence length="404" mass="45302">MPGIEFTNRTKTIPVWRLDANNQNAPLKRTHSTANPPHSPFDPKGGHDTVPRPIFGENVRYLFRPPHLAPPAWSTPAPETPEVDMRDVEVTPPPLAPNFRRNKNDIGRDRDREVNAENDEVENENESPERRLISNAAVRRIARRRGQNGTGKLVQTRSNRLRGHSGLTDVLEGEDSSEDEGYDGDGSPKKSRAVTRSTSNHYTLNMPGPTSAKGDTPYILLGYLQFLFNLSLILVFLYLLVQFIFTVQHDVEQRIGEYSMDILQEITTCAQLYKQNLCDTSPIPAMLHQCATWETCMSRDPKIVGRAKVGAEMLAEVVNGFVEPISWKTLLFTLSSLAFMTVFVNALLSLYRSRHHPDRREQSSHPHVPPAPLPPFPPFHTAYGYLPSGDGSGRWPPAPDDMAP</sequence>
<dbReference type="InterPro" id="IPR018767">
    <property type="entry name" value="Brl1/Brr6_dom"/>
</dbReference>
<keyword evidence="2" id="KW-0812">Transmembrane</keyword>
<feature type="compositionally biased region" description="Acidic residues" evidence="1">
    <location>
        <begin position="171"/>
        <end position="183"/>
    </location>
</feature>
<evidence type="ECO:0000256" key="1">
    <source>
        <dbReference type="SAM" id="MobiDB-lite"/>
    </source>
</evidence>
<feature type="domain" description="Brl1/Brr6" evidence="3">
    <location>
        <begin position="220"/>
        <end position="352"/>
    </location>
</feature>
<feature type="compositionally biased region" description="Pro residues" evidence="1">
    <location>
        <begin position="367"/>
        <end position="378"/>
    </location>
</feature>
<dbReference type="GO" id="GO:0031965">
    <property type="term" value="C:nuclear membrane"/>
    <property type="evidence" value="ECO:0007669"/>
    <property type="project" value="InterPro"/>
</dbReference>
<dbReference type="Pfam" id="PF10104">
    <property type="entry name" value="Brr6_like_C_C"/>
    <property type="match status" value="1"/>
</dbReference>
<feature type="region of interest" description="Disordered" evidence="1">
    <location>
        <begin position="72"/>
        <end position="209"/>
    </location>
</feature>
<dbReference type="OrthoDB" id="5961at2759"/>
<dbReference type="GO" id="GO:0006998">
    <property type="term" value="P:nuclear envelope organization"/>
    <property type="evidence" value="ECO:0007669"/>
    <property type="project" value="InterPro"/>
</dbReference>
<evidence type="ECO:0000313" key="4">
    <source>
        <dbReference type="EMBL" id="THH09424.1"/>
    </source>
</evidence>
<protein>
    <recommendedName>
        <fullName evidence="3">Brl1/Brr6 domain-containing protein</fullName>
    </recommendedName>
</protein>
<feature type="compositionally biased region" description="Basic and acidic residues" evidence="1">
    <location>
        <begin position="102"/>
        <end position="115"/>
    </location>
</feature>
<dbReference type="SMART" id="SM01042">
    <property type="entry name" value="Brr6_like_C_C"/>
    <property type="match status" value="1"/>
</dbReference>
<feature type="transmembrane region" description="Helical" evidence="2">
    <location>
        <begin position="226"/>
        <end position="245"/>
    </location>
</feature>
<dbReference type="GO" id="GO:0055088">
    <property type="term" value="P:lipid homeostasis"/>
    <property type="evidence" value="ECO:0007669"/>
    <property type="project" value="InterPro"/>
</dbReference>
<dbReference type="EMBL" id="SGPK01000064">
    <property type="protein sequence ID" value="THH09424.1"/>
    <property type="molecule type" value="Genomic_DNA"/>
</dbReference>
<evidence type="ECO:0000259" key="3">
    <source>
        <dbReference type="SMART" id="SM01042"/>
    </source>
</evidence>
<reference evidence="4 5" key="1">
    <citation type="submission" date="2019-02" db="EMBL/GenBank/DDBJ databases">
        <title>Genome sequencing of the rare red list fungi Phellinidium pouzarii.</title>
        <authorList>
            <person name="Buettner E."/>
            <person name="Kellner H."/>
        </authorList>
    </citation>
    <scope>NUCLEOTIDE SEQUENCE [LARGE SCALE GENOMIC DNA]</scope>
    <source>
        <strain evidence="4 5">DSM 108285</strain>
    </source>
</reference>
<evidence type="ECO:0000256" key="2">
    <source>
        <dbReference type="SAM" id="Phobius"/>
    </source>
</evidence>
<dbReference type="InterPro" id="IPR040202">
    <property type="entry name" value="Brl1/Brr6"/>
</dbReference>
<proteinExistence type="predicted"/>
<dbReference type="PANTHER" id="PTHR28136:SF1">
    <property type="entry name" value="NUCLEUS EXPORT PROTEIN BRL1"/>
    <property type="match status" value="1"/>
</dbReference>
<dbReference type="AlphaFoldDB" id="A0A4S4LCD6"/>
<feature type="region of interest" description="Disordered" evidence="1">
    <location>
        <begin position="358"/>
        <end position="404"/>
    </location>
</feature>
<keyword evidence="2" id="KW-0472">Membrane</keyword>